<comment type="similarity">
    <text evidence="1">Belongs to the cycloisomerase 2 family.</text>
</comment>
<dbReference type="PANTHER" id="PTHR30344:SF1">
    <property type="entry name" value="6-PHOSPHOGLUCONOLACTONASE"/>
    <property type="match status" value="1"/>
</dbReference>
<dbReference type="InterPro" id="IPR019405">
    <property type="entry name" value="Lactonase_7-beta_prop"/>
</dbReference>
<protein>
    <submittedName>
        <fullName evidence="2">6-phosphogluconolactonase</fullName>
    </submittedName>
</protein>
<organism evidence="2 3">
    <name type="scientific">Metabacillus litoralis</name>
    <dbReference type="NCBI Taxonomy" id="152268"/>
    <lineage>
        <taxon>Bacteria</taxon>
        <taxon>Bacillati</taxon>
        <taxon>Bacillota</taxon>
        <taxon>Bacilli</taxon>
        <taxon>Bacillales</taxon>
        <taxon>Bacillaceae</taxon>
        <taxon>Metabacillus</taxon>
    </lineage>
</organism>
<name>A0A179SZF2_9BACI</name>
<dbReference type="Pfam" id="PF10282">
    <property type="entry name" value="Lactonase"/>
    <property type="match status" value="1"/>
</dbReference>
<dbReference type="GO" id="GO:0005829">
    <property type="term" value="C:cytosol"/>
    <property type="evidence" value="ECO:0007669"/>
    <property type="project" value="TreeGrafter"/>
</dbReference>
<proteinExistence type="inferred from homology"/>
<dbReference type="InterPro" id="IPR050282">
    <property type="entry name" value="Cycloisomerase_2"/>
</dbReference>
<dbReference type="STRING" id="152268.A6K24_04765"/>
<gene>
    <name evidence="2" type="ORF">A6K24_04765</name>
</gene>
<dbReference type="SUPFAM" id="SSF51004">
    <property type="entry name" value="C-terminal (heme d1) domain of cytochrome cd1-nitrite reductase"/>
    <property type="match status" value="1"/>
</dbReference>
<keyword evidence="3" id="KW-1185">Reference proteome</keyword>
<reference evidence="3" key="1">
    <citation type="submission" date="2016-04" db="EMBL/GenBank/DDBJ databases">
        <authorList>
            <person name="Lyu Z."/>
            <person name="Lyu W."/>
        </authorList>
    </citation>
    <scope>NUCLEOTIDE SEQUENCE [LARGE SCALE GENOMIC DNA]</scope>
    <source>
        <strain evidence="3">C44</strain>
    </source>
</reference>
<dbReference type="InterPro" id="IPR015943">
    <property type="entry name" value="WD40/YVTN_repeat-like_dom_sf"/>
</dbReference>
<comment type="caution">
    <text evidence="2">The sequence shown here is derived from an EMBL/GenBank/DDBJ whole genome shotgun (WGS) entry which is preliminary data.</text>
</comment>
<dbReference type="Gene3D" id="2.130.10.10">
    <property type="entry name" value="YVTN repeat-like/Quinoprotein amine dehydrogenase"/>
    <property type="match status" value="1"/>
</dbReference>
<evidence type="ECO:0000256" key="1">
    <source>
        <dbReference type="ARBA" id="ARBA00005564"/>
    </source>
</evidence>
<sequence length="359" mass="39212">MVSNLERSKNILTKLIGYIGTYTKGESKGVYSFTLDTEASKLGDVKAVAELDNPTYVTVSNDNKTLYAVLKEDNEGGVASYTINTQTGELSKVNSQVIDGASPCHVSVDSENRQVVTANYHKGTIESYLVDEDGTVNPAVSNMELTGKGPHERQEKPHTHFSGFTPDEKYVIAVDLGIDKVITYKNESGKLEEAHSLLVKAGSGPRHITFHPNGKFAYVMTELSNEVITLSYNAETGIFTELQYIPTIPADFTENSQGSAIHISSDGRFVYAGNRGHNSIAVFSVNQDNGELAFVEYTSTEGNWPRDFVLDPSENFIVASNQESSNLVLFSRDSETGKLTLIQSDVSVPDPVCVKFLNV</sequence>
<accession>A0A179SZF2</accession>
<dbReference type="InterPro" id="IPR011048">
    <property type="entry name" value="Haem_d1_sf"/>
</dbReference>
<dbReference type="AlphaFoldDB" id="A0A179SZF2"/>
<dbReference type="GO" id="GO:0017057">
    <property type="term" value="F:6-phosphogluconolactonase activity"/>
    <property type="evidence" value="ECO:0007669"/>
    <property type="project" value="TreeGrafter"/>
</dbReference>
<dbReference type="EMBL" id="LWSG01000012">
    <property type="protein sequence ID" value="OAS86821.1"/>
    <property type="molecule type" value="Genomic_DNA"/>
</dbReference>
<dbReference type="OrthoDB" id="9790815at2"/>
<dbReference type="Proteomes" id="UP000078534">
    <property type="component" value="Unassembled WGS sequence"/>
</dbReference>
<dbReference type="PANTHER" id="PTHR30344">
    <property type="entry name" value="6-PHOSPHOGLUCONOLACTONASE-RELATED"/>
    <property type="match status" value="1"/>
</dbReference>
<dbReference type="FunFam" id="2.130.10.10:FF:000306">
    <property type="entry name" value="3-carboxymuconate cyclase"/>
    <property type="match status" value="1"/>
</dbReference>
<evidence type="ECO:0000313" key="3">
    <source>
        <dbReference type="Proteomes" id="UP000078534"/>
    </source>
</evidence>
<evidence type="ECO:0000313" key="2">
    <source>
        <dbReference type="EMBL" id="OAS86821.1"/>
    </source>
</evidence>